<name>A0A2M8EQ23_9BACT</name>
<gene>
    <name evidence="8" type="ORF">CO057_00630</name>
</gene>
<dbReference type="InterPro" id="IPR011009">
    <property type="entry name" value="Kinase-like_dom_sf"/>
</dbReference>
<keyword evidence="2 5" id="KW-0547">Nucleotide-binding</keyword>
<evidence type="ECO:0000259" key="7">
    <source>
        <dbReference type="PROSITE" id="PS50011"/>
    </source>
</evidence>
<evidence type="ECO:0000256" key="1">
    <source>
        <dbReference type="ARBA" id="ARBA00022679"/>
    </source>
</evidence>
<dbReference type="InterPro" id="IPR045269">
    <property type="entry name" value="Atg1-like"/>
</dbReference>
<dbReference type="SUPFAM" id="SSF56112">
    <property type="entry name" value="Protein kinase-like (PK-like)"/>
    <property type="match status" value="1"/>
</dbReference>
<evidence type="ECO:0000256" key="2">
    <source>
        <dbReference type="ARBA" id="ARBA00022741"/>
    </source>
</evidence>
<feature type="region of interest" description="Disordered" evidence="6">
    <location>
        <begin position="267"/>
        <end position="287"/>
    </location>
</feature>
<dbReference type="InterPro" id="IPR008271">
    <property type="entry name" value="Ser/Thr_kinase_AS"/>
</dbReference>
<comment type="caution">
    <text evidence="8">The sequence shown here is derived from an EMBL/GenBank/DDBJ whole genome shotgun (WGS) entry which is preliminary data.</text>
</comment>
<dbReference type="GO" id="GO:0005776">
    <property type="term" value="C:autophagosome"/>
    <property type="evidence" value="ECO:0007669"/>
    <property type="project" value="TreeGrafter"/>
</dbReference>
<dbReference type="CDD" id="cd14014">
    <property type="entry name" value="STKc_PknB_like"/>
    <property type="match status" value="1"/>
</dbReference>
<dbReference type="PANTHER" id="PTHR24348:SF22">
    <property type="entry name" value="NON-SPECIFIC SERINE_THREONINE PROTEIN KINASE"/>
    <property type="match status" value="1"/>
</dbReference>
<evidence type="ECO:0000313" key="8">
    <source>
        <dbReference type="EMBL" id="PJC24839.1"/>
    </source>
</evidence>
<proteinExistence type="predicted"/>
<evidence type="ECO:0000256" key="4">
    <source>
        <dbReference type="ARBA" id="ARBA00022840"/>
    </source>
</evidence>
<dbReference type="PROSITE" id="PS00108">
    <property type="entry name" value="PROTEIN_KINASE_ST"/>
    <property type="match status" value="1"/>
</dbReference>
<feature type="binding site" evidence="5">
    <location>
        <position position="43"/>
    </location>
    <ligand>
        <name>ATP</name>
        <dbReference type="ChEBI" id="CHEBI:30616"/>
    </ligand>
</feature>
<organism evidence="8 9">
    <name type="scientific">Candidatus Uhrbacteria bacterium CG_4_9_14_0_2_um_filter_41_50</name>
    <dbReference type="NCBI Taxonomy" id="1975031"/>
    <lineage>
        <taxon>Bacteria</taxon>
        <taxon>Candidatus Uhriibacteriota</taxon>
    </lineage>
</organism>
<reference evidence="9" key="1">
    <citation type="submission" date="2017-09" db="EMBL/GenBank/DDBJ databases">
        <title>Depth-based differentiation of microbial function through sediment-hosted aquifers and enrichment of novel symbionts in the deep terrestrial subsurface.</title>
        <authorList>
            <person name="Probst A.J."/>
            <person name="Ladd B."/>
            <person name="Jarett J.K."/>
            <person name="Geller-Mcgrath D.E."/>
            <person name="Sieber C.M.K."/>
            <person name="Emerson J.B."/>
            <person name="Anantharaman K."/>
            <person name="Thomas B.C."/>
            <person name="Malmstrom R."/>
            <person name="Stieglmeier M."/>
            <person name="Klingl A."/>
            <person name="Woyke T."/>
            <person name="Ryan C.M."/>
            <person name="Banfield J.F."/>
        </authorList>
    </citation>
    <scope>NUCLEOTIDE SEQUENCE [LARGE SCALE GENOMIC DNA]</scope>
</reference>
<dbReference type="EMBL" id="PFSI01000014">
    <property type="protein sequence ID" value="PJC24839.1"/>
    <property type="molecule type" value="Genomic_DNA"/>
</dbReference>
<dbReference type="Proteomes" id="UP000230251">
    <property type="component" value="Unassembled WGS sequence"/>
</dbReference>
<evidence type="ECO:0000256" key="6">
    <source>
        <dbReference type="SAM" id="MobiDB-lite"/>
    </source>
</evidence>
<keyword evidence="4 5" id="KW-0067">ATP-binding</keyword>
<dbReference type="PANTHER" id="PTHR24348">
    <property type="entry name" value="SERINE/THREONINE-PROTEIN KINASE UNC-51-RELATED"/>
    <property type="match status" value="1"/>
</dbReference>
<evidence type="ECO:0000313" key="9">
    <source>
        <dbReference type="Proteomes" id="UP000230251"/>
    </source>
</evidence>
<dbReference type="GO" id="GO:0004674">
    <property type="term" value="F:protein serine/threonine kinase activity"/>
    <property type="evidence" value="ECO:0007669"/>
    <property type="project" value="InterPro"/>
</dbReference>
<accession>A0A2M8EQ23</accession>
<evidence type="ECO:0000256" key="3">
    <source>
        <dbReference type="ARBA" id="ARBA00022777"/>
    </source>
</evidence>
<dbReference type="InterPro" id="IPR017441">
    <property type="entry name" value="Protein_kinase_ATP_BS"/>
</dbReference>
<dbReference type="Gene3D" id="1.10.510.10">
    <property type="entry name" value="Transferase(Phosphotransferase) domain 1"/>
    <property type="match status" value="1"/>
</dbReference>
<dbReference type="InterPro" id="IPR000719">
    <property type="entry name" value="Prot_kinase_dom"/>
</dbReference>
<keyword evidence="3" id="KW-0418">Kinase</keyword>
<dbReference type="PROSITE" id="PS50011">
    <property type="entry name" value="PROTEIN_KINASE_DOM"/>
    <property type="match status" value="1"/>
</dbReference>
<evidence type="ECO:0000256" key="5">
    <source>
        <dbReference type="PROSITE-ProRule" id="PRU10141"/>
    </source>
</evidence>
<protein>
    <recommendedName>
        <fullName evidence="7">Protein kinase domain-containing protein</fullName>
    </recommendedName>
</protein>
<dbReference type="GO" id="GO:0005524">
    <property type="term" value="F:ATP binding"/>
    <property type="evidence" value="ECO:0007669"/>
    <property type="project" value="UniProtKB-UniRule"/>
</dbReference>
<dbReference type="GO" id="GO:0016020">
    <property type="term" value="C:membrane"/>
    <property type="evidence" value="ECO:0007669"/>
    <property type="project" value="TreeGrafter"/>
</dbReference>
<dbReference type="GO" id="GO:0000407">
    <property type="term" value="C:phagophore assembly site"/>
    <property type="evidence" value="ECO:0007669"/>
    <property type="project" value="TreeGrafter"/>
</dbReference>
<dbReference type="AlphaFoldDB" id="A0A2M8EQ23"/>
<dbReference type="PROSITE" id="PS00107">
    <property type="entry name" value="PROTEIN_KINASE_ATP"/>
    <property type="match status" value="1"/>
</dbReference>
<keyword evidence="1" id="KW-0808">Transferase</keyword>
<sequence length="472" mass="51678">MCNVEALLQGHPRYKFRRIIGVGGNAIVAEIWDKELNGSYALKVLTEDRIAGRFRREVIALRAIDSPHLIRSYDFLTIGGKLVLVMELMDGDLEGYIREHGQLSEKEAITVAVAIASVLEQAHANDIIHRDIKPSNVLLRDGLKVIRVADFGIARVSNSNSGRTRTGLTMGTPTYMAPETIRNVDQADGRADIFSLGKLLFTLLNSSQHEIEAKSFPELVELGLLEQREIPPCLAVIIKKATKMSPDDRYQSAEEMTEALRALDRAYDKAKQSAPNPENEEPEPVFQSQPRPRVLMWLVAIVAVATLVCSDLAWRLMPSVAPKPTPTAQVVEAAPEPVVVVAKPEPKTAIVEVKTEEPKPKPVKTTLVAKTVMVEVSEPKPLAVKALEPPKAEPAEVAPDPPAPTTGKVTISGDFQNARLSGKPATRANELAPGAYELEIEFDHGDGFVTIRTVEVKAGDDIKLTCKNYDCK</sequence>
<feature type="domain" description="Protein kinase" evidence="7">
    <location>
        <begin position="14"/>
        <end position="261"/>
    </location>
</feature>
<dbReference type="GO" id="GO:0005829">
    <property type="term" value="C:cytosol"/>
    <property type="evidence" value="ECO:0007669"/>
    <property type="project" value="TreeGrafter"/>
</dbReference>
<dbReference type="Pfam" id="PF00069">
    <property type="entry name" value="Pkinase"/>
    <property type="match status" value="1"/>
</dbReference>
<dbReference type="SMART" id="SM00220">
    <property type="entry name" value="S_TKc"/>
    <property type="match status" value="1"/>
</dbReference>